<dbReference type="HOGENOM" id="CLU_140136_0_0_2"/>
<dbReference type="EMBL" id="CP003378">
    <property type="protein sequence ID" value="AFZ70954.1"/>
    <property type="molecule type" value="Genomic_DNA"/>
</dbReference>
<sequence>MDAKIIPVIHNVSSVQKLIDMAKLSFGFGYKMIIISKAYGSAAQNGIAEVFKIALKEGKGVVVLPDLKDALELYNPKKVILIDKDNAKEEIDIVNPPVNNETLIVFNGSDSSFSPNELTLGEPYYIKGIKSRIGSVAEAALILYSFSQGHVV</sequence>
<name>L0ABZ5_CALLD</name>
<protein>
    <submittedName>
        <fullName evidence="1">RecB-family nuclease</fullName>
    </submittedName>
</protein>
<evidence type="ECO:0000313" key="1">
    <source>
        <dbReference type="EMBL" id="AFZ70954.1"/>
    </source>
</evidence>
<dbReference type="Proteomes" id="UP000010469">
    <property type="component" value="Chromosome"/>
</dbReference>
<dbReference type="KEGG" id="clg:Calag_1237"/>
<keyword evidence="2" id="KW-1185">Reference proteome</keyword>
<proteinExistence type="predicted"/>
<dbReference type="RefSeq" id="WP_015232851.1">
    <property type="nucleotide sequence ID" value="NC_019791.1"/>
</dbReference>
<evidence type="ECO:0000313" key="2">
    <source>
        <dbReference type="Proteomes" id="UP000010469"/>
    </source>
</evidence>
<organism evidence="1 2">
    <name type="scientific">Caldisphaera lagunensis (strain DSM 15908 / JCM 11604 / ANMR 0165 / IC-154)</name>
    <dbReference type="NCBI Taxonomy" id="1056495"/>
    <lineage>
        <taxon>Archaea</taxon>
        <taxon>Thermoproteota</taxon>
        <taxon>Thermoprotei</taxon>
        <taxon>Acidilobales</taxon>
        <taxon>Caldisphaeraceae</taxon>
        <taxon>Caldisphaera</taxon>
    </lineage>
</organism>
<reference evidence="2" key="1">
    <citation type="submission" date="2012-03" db="EMBL/GenBank/DDBJ databases">
        <title>Complete genome of Caldisphaera lagunensis DSM 15908.</title>
        <authorList>
            <person name="Lucas S."/>
            <person name="Copeland A."/>
            <person name="Lapidus A."/>
            <person name="Glavina del Rio T."/>
            <person name="Dalin E."/>
            <person name="Tice H."/>
            <person name="Bruce D."/>
            <person name="Goodwin L."/>
            <person name="Pitluck S."/>
            <person name="Peters L."/>
            <person name="Mikhailova N."/>
            <person name="Teshima H."/>
            <person name="Kyrpides N."/>
            <person name="Mavromatis K."/>
            <person name="Ivanova N."/>
            <person name="Brettin T."/>
            <person name="Detter J.C."/>
            <person name="Han C."/>
            <person name="Larimer F."/>
            <person name="Land M."/>
            <person name="Hauser L."/>
            <person name="Markowitz V."/>
            <person name="Cheng J.-F."/>
            <person name="Hugenholtz P."/>
            <person name="Woyke T."/>
            <person name="Wu D."/>
            <person name="Spring S."/>
            <person name="Schroeder M."/>
            <person name="Brambilla E."/>
            <person name="Klenk H.-P."/>
            <person name="Eisen J.A."/>
        </authorList>
    </citation>
    <scope>NUCLEOTIDE SEQUENCE [LARGE SCALE GENOMIC DNA]</scope>
    <source>
        <strain evidence="2">DSM 15908 / JCM 11604 / IC-154</strain>
    </source>
</reference>
<dbReference type="OrthoDB" id="18579at2157"/>
<accession>L0ABZ5</accession>
<dbReference type="AlphaFoldDB" id="L0ABZ5"/>
<dbReference type="GeneID" id="14212497"/>
<dbReference type="InParanoid" id="L0ABZ5"/>
<dbReference type="InterPro" id="IPR018665">
    <property type="entry name" value="DUF2122_RecB-nuclease-rel"/>
</dbReference>
<gene>
    <name evidence="1" type="ordered locus">Calag_1237</name>
</gene>
<dbReference type="Pfam" id="PF09895">
    <property type="entry name" value="DUF2122"/>
    <property type="match status" value="1"/>
</dbReference>
<dbReference type="eggNOG" id="arCOG01019">
    <property type="taxonomic scope" value="Archaea"/>
</dbReference>